<dbReference type="HOGENOM" id="CLU_915730_0_0_1"/>
<evidence type="ECO:0000313" key="2">
    <source>
        <dbReference type="Proteomes" id="UP000030755"/>
    </source>
</evidence>
<gene>
    <name evidence="1" type="ORF">O9G_005855</name>
</gene>
<name>A0A075B1S1_ROZAC</name>
<sequence length="304" mass="34947">MLSEKLLALALIFAKRSIPDRYSIYSDLLPGRISRTNLREEISTTEFKQIAGTSLIPLLHNSVVKKGNEFSVYSDVAKIKYVQDNPSGKLRLKKIYKYLPDSEGPILKQTKELMLADLTSYLKMLKLDKYISISHLRFLPKEVFKFDQKTETMVATHMSSTVYMTANFNLPFFRSFSVPIRFKLKMYPMSDESFIARCSHIRLGKSVKFKPALDESHSHYGKHVYYHLPMIFPTPMIDGKFHVENPHVCVEPLNKRPMLVYYSVIGVPADTTLSTKFTNALPADTTLSTKFTNARCRLKCCYNK</sequence>
<proteinExistence type="predicted"/>
<evidence type="ECO:0000313" key="1">
    <source>
        <dbReference type="EMBL" id="EPZ36528.1"/>
    </source>
</evidence>
<keyword evidence="2" id="KW-1185">Reference proteome</keyword>
<reference evidence="1 2" key="1">
    <citation type="journal article" date="2013" name="Curr. Biol.">
        <title>Shared signatures of parasitism and phylogenomics unite Cryptomycota and microsporidia.</title>
        <authorList>
            <person name="James T.Y."/>
            <person name="Pelin A."/>
            <person name="Bonen L."/>
            <person name="Ahrendt S."/>
            <person name="Sain D."/>
            <person name="Corradi N."/>
            <person name="Stajich J.E."/>
        </authorList>
    </citation>
    <scope>NUCLEOTIDE SEQUENCE [LARGE SCALE GENOMIC DNA]</scope>
    <source>
        <strain evidence="1 2">CSF55</strain>
    </source>
</reference>
<organism evidence="1 2">
    <name type="scientific">Rozella allomycis (strain CSF55)</name>
    <dbReference type="NCBI Taxonomy" id="988480"/>
    <lineage>
        <taxon>Eukaryota</taxon>
        <taxon>Fungi</taxon>
        <taxon>Fungi incertae sedis</taxon>
        <taxon>Cryptomycota</taxon>
        <taxon>Cryptomycota incertae sedis</taxon>
        <taxon>Rozella</taxon>
    </lineage>
</organism>
<dbReference type="AlphaFoldDB" id="A0A075B1S1"/>
<protein>
    <submittedName>
        <fullName evidence="1">Uncharacterized protein</fullName>
    </submittedName>
</protein>
<dbReference type="Proteomes" id="UP000030755">
    <property type="component" value="Unassembled WGS sequence"/>
</dbReference>
<dbReference type="EMBL" id="KE560527">
    <property type="protein sequence ID" value="EPZ36528.1"/>
    <property type="molecule type" value="Genomic_DNA"/>
</dbReference>
<accession>A0A075B1S1</accession>